<protein>
    <submittedName>
        <fullName evidence="1">Polyketide cyclase / dehydrase and lipid transport</fullName>
    </submittedName>
</protein>
<dbReference type="SUPFAM" id="SSF55961">
    <property type="entry name" value="Bet v1-like"/>
    <property type="match status" value="1"/>
</dbReference>
<keyword evidence="2" id="KW-1185">Reference proteome</keyword>
<dbReference type="InterPro" id="IPR019587">
    <property type="entry name" value="Polyketide_cyclase/dehydratase"/>
</dbReference>
<gene>
    <name evidence="1" type="ORF">SAMN05421810_103140</name>
</gene>
<accession>A0A1I5SGY8</accession>
<reference evidence="2" key="1">
    <citation type="submission" date="2016-10" db="EMBL/GenBank/DDBJ databases">
        <authorList>
            <person name="Varghese N."/>
            <person name="Submissions S."/>
        </authorList>
    </citation>
    <scope>NUCLEOTIDE SEQUENCE [LARGE SCALE GENOMIC DNA]</scope>
    <source>
        <strain evidence="2">CGMCC 4.5579</strain>
    </source>
</reference>
<dbReference type="CDD" id="cd07821">
    <property type="entry name" value="PYR_PYL_RCAR_like"/>
    <property type="match status" value="1"/>
</dbReference>
<dbReference type="InterPro" id="IPR023393">
    <property type="entry name" value="START-like_dom_sf"/>
</dbReference>
<evidence type="ECO:0000313" key="2">
    <source>
        <dbReference type="Proteomes" id="UP000198727"/>
    </source>
</evidence>
<dbReference type="OrthoDB" id="3213687at2"/>
<dbReference type="Proteomes" id="UP000198727">
    <property type="component" value="Unassembled WGS sequence"/>
</dbReference>
<name>A0A1I5SGY8_9PSEU</name>
<dbReference type="RefSeq" id="WP_092529826.1">
    <property type="nucleotide sequence ID" value="NZ_FOWW01000003.1"/>
</dbReference>
<dbReference type="Pfam" id="PF10604">
    <property type="entry name" value="Polyketide_cyc2"/>
    <property type="match status" value="1"/>
</dbReference>
<organism evidence="1 2">
    <name type="scientific">Amycolatopsis arida</name>
    <dbReference type="NCBI Taxonomy" id="587909"/>
    <lineage>
        <taxon>Bacteria</taxon>
        <taxon>Bacillati</taxon>
        <taxon>Actinomycetota</taxon>
        <taxon>Actinomycetes</taxon>
        <taxon>Pseudonocardiales</taxon>
        <taxon>Pseudonocardiaceae</taxon>
        <taxon>Amycolatopsis</taxon>
    </lineage>
</organism>
<sequence length="157" mass="17657">MPSRTFSFEVNRVSSARPETLFRLETDGELWSSWARPLVLQSGWVRHGDPPPAGVGAVRRVGLWPVLLQERTVEYEPDRRHVYAFTGRIIPARDYRAEALFTPNAAGGTDLRWRGTFTAARPLVGAVTLRLLHAAIRFLSARLVRAAERAEHRDADA</sequence>
<dbReference type="Gene3D" id="3.30.530.20">
    <property type="match status" value="1"/>
</dbReference>
<evidence type="ECO:0000313" key="1">
    <source>
        <dbReference type="EMBL" id="SFP69983.1"/>
    </source>
</evidence>
<proteinExistence type="predicted"/>
<dbReference type="EMBL" id="FOWW01000003">
    <property type="protein sequence ID" value="SFP69983.1"/>
    <property type="molecule type" value="Genomic_DNA"/>
</dbReference>
<dbReference type="AlphaFoldDB" id="A0A1I5SGY8"/>
<dbReference type="STRING" id="587909.SAMN05421810_103140"/>